<protein>
    <submittedName>
        <fullName evidence="1">Uncharacterized protein</fullName>
    </submittedName>
</protein>
<sequence>MTRDNEWVYPDNVFADVENQTSDANKIGWGFLNQLCKAKKKNEDSRLDLLRKLLKNQDYGSQDEVILDQSDHLESKEEDHLLTISECRKEPLQHKIANGIPTDFRTQLGLIKEKNDMTTQDLLDQKSSLSHSHKESGARRDVKFKTSIRQMRRFYRDLFKSKNRLLVRKRYVNCSIPEVIKGFRPCLADIVPTDLITQDLIYFGIGITGIKKSETLRCRKKIKQEIKNFLQLTRTFSERRLRKLVKSCNIKTLIRYFILNKDTPESRRLKEFMNSFE</sequence>
<dbReference type="AlphaFoldDB" id="A0AAD1Y8Q6"/>
<comment type="caution">
    <text evidence="1">The sequence shown here is derived from an EMBL/GenBank/DDBJ whole genome shotgun (WGS) entry which is preliminary data.</text>
</comment>
<name>A0AAD1Y8Q6_EUPCR</name>
<proteinExistence type="predicted"/>
<evidence type="ECO:0000313" key="1">
    <source>
        <dbReference type="EMBL" id="CAI2386470.1"/>
    </source>
</evidence>
<dbReference type="EMBL" id="CAMPGE010028980">
    <property type="protein sequence ID" value="CAI2386470.1"/>
    <property type="molecule type" value="Genomic_DNA"/>
</dbReference>
<evidence type="ECO:0000313" key="2">
    <source>
        <dbReference type="Proteomes" id="UP001295684"/>
    </source>
</evidence>
<accession>A0AAD1Y8Q6</accession>
<keyword evidence="2" id="KW-1185">Reference proteome</keyword>
<reference evidence="1" key="1">
    <citation type="submission" date="2023-07" db="EMBL/GenBank/DDBJ databases">
        <authorList>
            <consortium name="AG Swart"/>
            <person name="Singh M."/>
            <person name="Singh A."/>
            <person name="Seah K."/>
            <person name="Emmerich C."/>
        </authorList>
    </citation>
    <scope>NUCLEOTIDE SEQUENCE</scope>
    <source>
        <strain evidence="1">DP1</strain>
    </source>
</reference>
<dbReference type="Proteomes" id="UP001295684">
    <property type="component" value="Unassembled WGS sequence"/>
</dbReference>
<organism evidence="1 2">
    <name type="scientific">Euplotes crassus</name>
    <dbReference type="NCBI Taxonomy" id="5936"/>
    <lineage>
        <taxon>Eukaryota</taxon>
        <taxon>Sar</taxon>
        <taxon>Alveolata</taxon>
        <taxon>Ciliophora</taxon>
        <taxon>Intramacronucleata</taxon>
        <taxon>Spirotrichea</taxon>
        <taxon>Hypotrichia</taxon>
        <taxon>Euplotida</taxon>
        <taxon>Euplotidae</taxon>
        <taxon>Moneuplotes</taxon>
    </lineage>
</organism>
<gene>
    <name evidence="1" type="ORF">ECRASSUSDP1_LOCUS28089</name>
</gene>